<evidence type="ECO:0008006" key="4">
    <source>
        <dbReference type="Google" id="ProtNLM"/>
    </source>
</evidence>
<protein>
    <recommendedName>
        <fullName evidence="4">Effector</fullName>
    </recommendedName>
</protein>
<dbReference type="PROSITE" id="PS51257">
    <property type="entry name" value="PROKAR_LIPOPROTEIN"/>
    <property type="match status" value="1"/>
</dbReference>
<feature type="signal peptide" evidence="1">
    <location>
        <begin position="1"/>
        <end position="35"/>
    </location>
</feature>
<sequence>MLKKSVKNNYLIFLIVITFVFISCFLSAFIPSAFADDKKDPKEKTTPVSESPQSQELKLEVTDYDLVQNVQDSLNTKTSLSCSCVAYKMKLYLKDKNPKSQSEVGTIVEFLYSSVLGVDYWEDVEVDSFDRCTYDDDVSTKANLISILTMIFKEAKTLLDNVEESCLILVEQLNDKLFASWIQDTVKSLWPSKTS</sequence>
<accession>A0ABX8TS98</accession>
<proteinExistence type="predicted"/>
<reference evidence="2 3" key="1">
    <citation type="journal article" date="2021" name="Mol. Plant">
        <title>Genomic insights into the fast growth of paulownias and the formation of Paulownia witches' broom.</title>
        <authorList>
            <person name="Cao Y."/>
            <person name="Sun G."/>
            <person name="Zhai X."/>
            <person name="Xu P."/>
            <person name="Ma L."/>
            <person name="Deng M."/>
            <person name="Zhao Z."/>
            <person name="Yang H."/>
            <person name="Dong Y."/>
            <person name="Shang Z."/>
            <person name="Lv Y."/>
            <person name="Yan L."/>
            <person name="Liu H."/>
            <person name="Cao X."/>
            <person name="Li B."/>
            <person name="Wang Z."/>
            <person name="Zhao X."/>
            <person name="Yu H."/>
            <person name="Wang F."/>
            <person name="Ma W."/>
            <person name="Huang J."/>
            <person name="Fan G."/>
        </authorList>
    </citation>
    <scope>NUCLEOTIDE SEQUENCE [LARGE SCALE GENOMIC DNA]</scope>
    <source>
        <strain evidence="2 3">Zhengzhou</strain>
    </source>
</reference>
<keyword evidence="3" id="KW-1185">Reference proteome</keyword>
<dbReference type="RefSeq" id="WP_219475260.1">
    <property type="nucleotide sequence ID" value="NZ_BSCX01000004.1"/>
</dbReference>
<dbReference type="EMBL" id="CP066882">
    <property type="protein sequence ID" value="QYC31233.1"/>
    <property type="molecule type" value="Genomic_DNA"/>
</dbReference>
<name>A0ABX8TS98_9MOLU</name>
<dbReference type="Proteomes" id="UP000825369">
    <property type="component" value="Chromosome"/>
</dbReference>
<gene>
    <name evidence="2" type="ORF">HGD80_01325</name>
</gene>
<organism evidence="2 3">
    <name type="scientific">Paulownia witches'-broom phytoplasma</name>
    <dbReference type="NCBI Taxonomy" id="39647"/>
    <lineage>
        <taxon>Bacteria</taxon>
        <taxon>Bacillati</taxon>
        <taxon>Mycoplasmatota</taxon>
        <taxon>Mollicutes</taxon>
        <taxon>Acholeplasmatales</taxon>
        <taxon>Acholeplasmataceae</taxon>
        <taxon>Candidatus Phytoplasma</taxon>
        <taxon>16SrI (Aster yellows group)</taxon>
    </lineage>
</organism>
<feature type="chain" id="PRO_5046484735" description="Effector" evidence="1">
    <location>
        <begin position="36"/>
        <end position="195"/>
    </location>
</feature>
<evidence type="ECO:0000256" key="1">
    <source>
        <dbReference type="SAM" id="SignalP"/>
    </source>
</evidence>
<evidence type="ECO:0000313" key="3">
    <source>
        <dbReference type="Proteomes" id="UP000825369"/>
    </source>
</evidence>
<evidence type="ECO:0000313" key="2">
    <source>
        <dbReference type="EMBL" id="QYC31233.1"/>
    </source>
</evidence>
<keyword evidence="1" id="KW-0732">Signal</keyword>